<accession>A0A6G1CGC0</accession>
<protein>
    <submittedName>
        <fullName evidence="1">Uncharacterized protein</fullName>
    </submittedName>
</protein>
<proteinExistence type="predicted"/>
<sequence length="67" mass="7516">MANNICVILGYQVPEHYLAQRGHSCRMDMLFLRCCQLDLIFTHLIAGGPLNEIAQLNSLLVESSLQV</sequence>
<dbReference type="EMBL" id="SPHZ02000009">
    <property type="protein sequence ID" value="KAF0899538.1"/>
    <property type="molecule type" value="Genomic_DNA"/>
</dbReference>
<gene>
    <name evidence="1" type="ORF">E2562_020745</name>
</gene>
<dbReference type="Proteomes" id="UP000479710">
    <property type="component" value="Unassembled WGS sequence"/>
</dbReference>
<evidence type="ECO:0000313" key="1">
    <source>
        <dbReference type="EMBL" id="KAF0899538.1"/>
    </source>
</evidence>
<evidence type="ECO:0000313" key="2">
    <source>
        <dbReference type="Proteomes" id="UP000479710"/>
    </source>
</evidence>
<dbReference type="AlphaFoldDB" id="A0A6G1CGC0"/>
<keyword evidence="2" id="KW-1185">Reference proteome</keyword>
<organism evidence="1 2">
    <name type="scientific">Oryza meyeriana var. granulata</name>
    <dbReference type="NCBI Taxonomy" id="110450"/>
    <lineage>
        <taxon>Eukaryota</taxon>
        <taxon>Viridiplantae</taxon>
        <taxon>Streptophyta</taxon>
        <taxon>Embryophyta</taxon>
        <taxon>Tracheophyta</taxon>
        <taxon>Spermatophyta</taxon>
        <taxon>Magnoliopsida</taxon>
        <taxon>Liliopsida</taxon>
        <taxon>Poales</taxon>
        <taxon>Poaceae</taxon>
        <taxon>BOP clade</taxon>
        <taxon>Oryzoideae</taxon>
        <taxon>Oryzeae</taxon>
        <taxon>Oryzinae</taxon>
        <taxon>Oryza</taxon>
        <taxon>Oryza meyeriana</taxon>
    </lineage>
</organism>
<name>A0A6G1CGC0_9ORYZ</name>
<reference evidence="1 2" key="1">
    <citation type="submission" date="2019-11" db="EMBL/GenBank/DDBJ databases">
        <title>Whole genome sequence of Oryza granulata.</title>
        <authorList>
            <person name="Li W."/>
        </authorList>
    </citation>
    <scope>NUCLEOTIDE SEQUENCE [LARGE SCALE GENOMIC DNA]</scope>
    <source>
        <strain evidence="2">cv. Menghai</strain>
        <tissue evidence="1">Leaf</tissue>
    </source>
</reference>
<comment type="caution">
    <text evidence="1">The sequence shown here is derived from an EMBL/GenBank/DDBJ whole genome shotgun (WGS) entry which is preliminary data.</text>
</comment>